<keyword evidence="2" id="KW-0472">Membrane</keyword>
<name>A0A8J3Z9S4_9ACTN</name>
<dbReference type="AlphaFoldDB" id="A0A8J3Z9S4"/>
<evidence type="ECO:0000313" key="4">
    <source>
        <dbReference type="Proteomes" id="UP000612585"/>
    </source>
</evidence>
<evidence type="ECO:0000256" key="1">
    <source>
        <dbReference type="SAM" id="MobiDB-lite"/>
    </source>
</evidence>
<keyword evidence="2" id="KW-1133">Transmembrane helix</keyword>
<sequence>MSTAGEVRRRLRRARSAHRETSLGAVLTDVYMVALLVAVYGAFAVTAIRRHLRLPAAGSPAESGVRAWLLIAVVLVLGGLAWAAVRDLGPLYVTGAARYWAAGAPVDRAGWLRPALGWVAFVGAACGALFGVGVMLIGDTGWGLGLAATFAGAALPAAAVVAQAATATGAARPTTTTGDRGTDTGTGRRASGAPGRGTAIALAGSGTTIAIGVVVLDGLGVSVSAPAVPLSLLTVVAGLVAVGTGVAALRRLGRLDAAALSGGAQLADAATVSLVLLQPAMFSDIVEVRRWRRVGSVHSGPLGPPPSIVAGRDRLRRLWTLVRADLRRQVRRPGGVLAWAGLGVVPYAMTLVAPGGAAPARVVAGYLATERLCAGLRTICRSAALRRLLGGSDLLLRLSHLPVPAVALALWWPATLPASPINPAWAEPLLAVGVLAAAYRAAGRRPTRYDGAAVDTPFGIVQPDLVTQIVRGPDLVAALALAAFTLR</sequence>
<comment type="caution">
    <text evidence="3">The sequence shown here is derived from an EMBL/GenBank/DDBJ whole genome shotgun (WGS) entry which is preliminary data.</text>
</comment>
<dbReference type="RefSeq" id="WP_204004154.1">
    <property type="nucleotide sequence ID" value="NZ_BOPG01000050.1"/>
</dbReference>
<evidence type="ECO:0000313" key="3">
    <source>
        <dbReference type="EMBL" id="GIJ60199.1"/>
    </source>
</evidence>
<accession>A0A8J3Z9S4</accession>
<dbReference type="Pfam" id="PF19814">
    <property type="entry name" value="DUF6297"/>
    <property type="match status" value="1"/>
</dbReference>
<feature type="transmembrane region" description="Helical" evidence="2">
    <location>
        <begin position="142"/>
        <end position="162"/>
    </location>
</feature>
<feature type="region of interest" description="Disordered" evidence="1">
    <location>
        <begin position="171"/>
        <end position="194"/>
    </location>
</feature>
<dbReference type="EMBL" id="BOPG01000050">
    <property type="protein sequence ID" value="GIJ60199.1"/>
    <property type="molecule type" value="Genomic_DNA"/>
</dbReference>
<feature type="transmembrane region" description="Helical" evidence="2">
    <location>
        <begin position="228"/>
        <end position="249"/>
    </location>
</feature>
<dbReference type="InterPro" id="IPR046264">
    <property type="entry name" value="DUF6297"/>
</dbReference>
<keyword evidence="2" id="KW-0812">Transmembrane</keyword>
<reference evidence="3" key="1">
    <citation type="submission" date="2021-01" db="EMBL/GenBank/DDBJ databases">
        <title>Whole genome shotgun sequence of Virgisporangium aurantiacum NBRC 16421.</title>
        <authorList>
            <person name="Komaki H."/>
            <person name="Tamura T."/>
        </authorList>
    </citation>
    <scope>NUCLEOTIDE SEQUENCE</scope>
    <source>
        <strain evidence="3">NBRC 16421</strain>
    </source>
</reference>
<organism evidence="3 4">
    <name type="scientific">Virgisporangium aurantiacum</name>
    <dbReference type="NCBI Taxonomy" id="175570"/>
    <lineage>
        <taxon>Bacteria</taxon>
        <taxon>Bacillati</taxon>
        <taxon>Actinomycetota</taxon>
        <taxon>Actinomycetes</taxon>
        <taxon>Micromonosporales</taxon>
        <taxon>Micromonosporaceae</taxon>
        <taxon>Virgisporangium</taxon>
    </lineage>
</organism>
<feature type="transmembrane region" description="Helical" evidence="2">
    <location>
        <begin position="115"/>
        <end position="136"/>
    </location>
</feature>
<proteinExistence type="predicted"/>
<feature type="transmembrane region" description="Helical" evidence="2">
    <location>
        <begin position="198"/>
        <end position="216"/>
    </location>
</feature>
<gene>
    <name evidence="3" type="ORF">Vau01_077150</name>
</gene>
<feature type="compositionally biased region" description="Low complexity" evidence="1">
    <location>
        <begin position="171"/>
        <end position="193"/>
    </location>
</feature>
<feature type="transmembrane region" description="Helical" evidence="2">
    <location>
        <begin position="21"/>
        <end position="45"/>
    </location>
</feature>
<evidence type="ECO:0000256" key="2">
    <source>
        <dbReference type="SAM" id="Phobius"/>
    </source>
</evidence>
<keyword evidence="4" id="KW-1185">Reference proteome</keyword>
<feature type="transmembrane region" description="Helical" evidence="2">
    <location>
        <begin position="65"/>
        <end position="85"/>
    </location>
</feature>
<protein>
    <submittedName>
        <fullName evidence="3">Uncharacterized protein</fullName>
    </submittedName>
</protein>
<dbReference type="Proteomes" id="UP000612585">
    <property type="component" value="Unassembled WGS sequence"/>
</dbReference>